<dbReference type="PANTHER" id="PTHR42041:SF1">
    <property type="entry name" value="DNA ENDONUCLEASE ACTIVATOR CTP1 C-TERMINAL DOMAIN-CONTAINING PROTEIN"/>
    <property type="match status" value="1"/>
</dbReference>
<evidence type="ECO:0000313" key="4">
    <source>
        <dbReference type="Proteomes" id="UP000799291"/>
    </source>
</evidence>
<feature type="compositionally biased region" description="Polar residues" evidence="2">
    <location>
        <begin position="523"/>
        <end position="532"/>
    </location>
</feature>
<dbReference type="PANTHER" id="PTHR42041">
    <property type="entry name" value="DNA ENDONUCLEASE ACTIVATOR CTP1 C-TERMINAL DOMAIN-CONTAINING PROTEIN"/>
    <property type="match status" value="1"/>
</dbReference>
<gene>
    <name evidence="3" type="ORF">K458DRAFT_478185</name>
</gene>
<feature type="region of interest" description="Disordered" evidence="2">
    <location>
        <begin position="1"/>
        <end position="47"/>
    </location>
</feature>
<reference evidence="3" key="1">
    <citation type="journal article" date="2020" name="Stud. Mycol.">
        <title>101 Dothideomycetes genomes: a test case for predicting lifestyles and emergence of pathogens.</title>
        <authorList>
            <person name="Haridas S."/>
            <person name="Albert R."/>
            <person name="Binder M."/>
            <person name="Bloem J."/>
            <person name="Labutti K."/>
            <person name="Salamov A."/>
            <person name="Andreopoulos B."/>
            <person name="Baker S."/>
            <person name="Barry K."/>
            <person name="Bills G."/>
            <person name="Bluhm B."/>
            <person name="Cannon C."/>
            <person name="Castanera R."/>
            <person name="Culley D."/>
            <person name="Daum C."/>
            <person name="Ezra D."/>
            <person name="Gonzalez J."/>
            <person name="Henrissat B."/>
            <person name="Kuo A."/>
            <person name="Liang C."/>
            <person name="Lipzen A."/>
            <person name="Lutzoni F."/>
            <person name="Magnuson J."/>
            <person name="Mondo S."/>
            <person name="Nolan M."/>
            <person name="Ohm R."/>
            <person name="Pangilinan J."/>
            <person name="Park H.-J."/>
            <person name="Ramirez L."/>
            <person name="Alfaro M."/>
            <person name="Sun H."/>
            <person name="Tritt A."/>
            <person name="Yoshinaga Y."/>
            <person name="Zwiers L.-H."/>
            <person name="Turgeon B."/>
            <person name="Goodwin S."/>
            <person name="Spatafora J."/>
            <person name="Crous P."/>
            <person name="Grigoriev I."/>
        </authorList>
    </citation>
    <scope>NUCLEOTIDE SEQUENCE</scope>
    <source>
        <strain evidence="3">CBS 122367</strain>
    </source>
</reference>
<feature type="compositionally biased region" description="Basic and acidic residues" evidence="2">
    <location>
        <begin position="435"/>
        <end position="452"/>
    </location>
</feature>
<keyword evidence="1" id="KW-0175">Coiled coil</keyword>
<dbReference type="EMBL" id="MU005583">
    <property type="protein sequence ID" value="KAF2683852.1"/>
    <property type="molecule type" value="Genomic_DNA"/>
</dbReference>
<feature type="region of interest" description="Disordered" evidence="2">
    <location>
        <begin position="673"/>
        <end position="708"/>
    </location>
</feature>
<proteinExistence type="predicted"/>
<feature type="coiled-coil region" evidence="1">
    <location>
        <begin position="350"/>
        <end position="377"/>
    </location>
</feature>
<protein>
    <submittedName>
        <fullName evidence="3">Uncharacterized protein</fullName>
    </submittedName>
</protein>
<accession>A0A6G1J027</accession>
<evidence type="ECO:0000256" key="2">
    <source>
        <dbReference type="SAM" id="MobiDB-lite"/>
    </source>
</evidence>
<sequence length="708" mass="79460">MDPPSPSKFPMSPGMPLFPVSPERAAGTKPLYGAPTAQSPSLPDLRLSPLRKHRRNDSDVSVQGLAVMFENLEVKDFKEAQAKYKRAMEKQKEILDKAKDSHEKEIKALNKKHAEDIQRHDLRVEELRQAERELRELRAQHDNCPSKKQWDAARQQQREADAQWMQKVKEVEEYKKHMEAKLAKMQHTAETYRSKCHVYKSDWQAKSEECTRLGNKIPNLLGKVQGLERTIQRLESDLKFNVAEAEKYKSQVYNLQVNVEAVRDQSAEEVQALKDKLMLAEGERDALKTSLKEEEVLRIAAEGQIPLPAATTEEHDEFGSPVRSPRKQRTPERDEDDKENVEPKKAIVEMRLMQSELVAEKRLRERAQEQIEFMKMECQFRCCSCRIADSKGSKYIHDGSYTAEMERIKASVPNMTPPPSDHGDDPMEGVTIKQEPAEDQRPFSPRVEENSESHNQSFETTVIVNRMKSITPEAEVLFSPTTGTFRSVPSPVKGSVTTEVATPAMPSQAGLSVISEATTDSSPWIPDANSTMIPVDNVSRSTSRATSRSASRPHSRTESVAEKQPTAKSSAIVIHEDAILDSDEDTEAQDPHDPSEPATPGPYITRTITTTTTIPLHFSPFTPAKRSGNVPMTPSTVAHAPANAQTPVLGELSMNQLPFDRAAALEAIRQRRGRARSMAAGHGTPQKQMMEGVKERRDISAPVSKFRR</sequence>
<keyword evidence="4" id="KW-1185">Reference proteome</keyword>
<feature type="compositionally biased region" description="Acidic residues" evidence="2">
    <location>
        <begin position="579"/>
        <end position="588"/>
    </location>
</feature>
<dbReference type="OrthoDB" id="4495335at2759"/>
<name>A0A6G1J027_9PLEO</name>
<evidence type="ECO:0000313" key="3">
    <source>
        <dbReference type="EMBL" id="KAF2683852.1"/>
    </source>
</evidence>
<organism evidence="3 4">
    <name type="scientific">Lentithecium fluviatile CBS 122367</name>
    <dbReference type="NCBI Taxonomy" id="1168545"/>
    <lineage>
        <taxon>Eukaryota</taxon>
        <taxon>Fungi</taxon>
        <taxon>Dikarya</taxon>
        <taxon>Ascomycota</taxon>
        <taxon>Pezizomycotina</taxon>
        <taxon>Dothideomycetes</taxon>
        <taxon>Pleosporomycetidae</taxon>
        <taxon>Pleosporales</taxon>
        <taxon>Massarineae</taxon>
        <taxon>Lentitheciaceae</taxon>
        <taxon>Lentithecium</taxon>
    </lineage>
</organism>
<feature type="compositionally biased region" description="Low complexity" evidence="2">
    <location>
        <begin position="539"/>
        <end position="552"/>
    </location>
</feature>
<feature type="coiled-coil region" evidence="1">
    <location>
        <begin position="77"/>
        <end position="290"/>
    </location>
</feature>
<evidence type="ECO:0000256" key="1">
    <source>
        <dbReference type="SAM" id="Coils"/>
    </source>
</evidence>
<dbReference type="Proteomes" id="UP000799291">
    <property type="component" value="Unassembled WGS sequence"/>
</dbReference>
<feature type="region of interest" description="Disordered" evidence="2">
    <location>
        <begin position="412"/>
        <end position="459"/>
    </location>
</feature>
<dbReference type="Gene3D" id="1.10.287.1490">
    <property type="match status" value="1"/>
</dbReference>
<feature type="region of interest" description="Disordered" evidence="2">
    <location>
        <begin position="523"/>
        <end position="605"/>
    </location>
</feature>
<feature type="region of interest" description="Disordered" evidence="2">
    <location>
        <begin position="303"/>
        <end position="343"/>
    </location>
</feature>
<dbReference type="AlphaFoldDB" id="A0A6G1J027"/>